<dbReference type="SUPFAM" id="SSF50129">
    <property type="entry name" value="GroES-like"/>
    <property type="match status" value="1"/>
</dbReference>
<sequence>MSVRSAELSCQFAGVSDQSGSLLGHEAVGCSLIRSLLTRFHPGQRVTVASTAQCELCVNSHRWSAGGAKVARRDVGGYSFGVSRVGVLPELSFRKRHFDVVAIPDRVSAGAALVRY</sequence>
<organism evidence="1 2">
    <name type="scientific">Nocardioides luti</name>
    <dbReference type="NCBI Taxonomy" id="2761101"/>
    <lineage>
        <taxon>Bacteria</taxon>
        <taxon>Bacillati</taxon>
        <taxon>Actinomycetota</taxon>
        <taxon>Actinomycetes</taxon>
        <taxon>Propionibacteriales</taxon>
        <taxon>Nocardioidaceae</taxon>
        <taxon>Nocardioides</taxon>
    </lineage>
</organism>
<evidence type="ECO:0000313" key="1">
    <source>
        <dbReference type="EMBL" id="MBB6627596.1"/>
    </source>
</evidence>
<reference evidence="1 2" key="1">
    <citation type="submission" date="2020-08" db="EMBL/GenBank/DDBJ databases">
        <authorList>
            <person name="Seo M.-J."/>
        </authorList>
    </citation>
    <scope>NUCLEOTIDE SEQUENCE [LARGE SCALE GENOMIC DNA]</scope>
    <source>
        <strain evidence="1 2">KIGAM211</strain>
    </source>
</reference>
<dbReference type="InterPro" id="IPR011032">
    <property type="entry name" value="GroES-like_sf"/>
</dbReference>
<dbReference type="Gene3D" id="3.90.180.10">
    <property type="entry name" value="Medium-chain alcohol dehydrogenases, catalytic domain"/>
    <property type="match status" value="1"/>
</dbReference>
<dbReference type="EMBL" id="JACKXE010000001">
    <property type="protein sequence ID" value="MBB6627596.1"/>
    <property type="molecule type" value="Genomic_DNA"/>
</dbReference>
<proteinExistence type="predicted"/>
<gene>
    <name evidence="1" type="ORF">H5V45_09700</name>
</gene>
<comment type="caution">
    <text evidence="1">The sequence shown here is derived from an EMBL/GenBank/DDBJ whole genome shotgun (WGS) entry which is preliminary data.</text>
</comment>
<protein>
    <submittedName>
        <fullName evidence="1">Uncharacterized protein</fullName>
    </submittedName>
</protein>
<keyword evidence="2" id="KW-1185">Reference proteome</keyword>
<name>A0A7X0VAH3_9ACTN</name>
<evidence type="ECO:0000313" key="2">
    <source>
        <dbReference type="Proteomes" id="UP000523955"/>
    </source>
</evidence>
<dbReference type="Proteomes" id="UP000523955">
    <property type="component" value="Unassembled WGS sequence"/>
</dbReference>
<dbReference type="AlphaFoldDB" id="A0A7X0VAH3"/>
<accession>A0A7X0VAH3</accession>